<dbReference type="InterPro" id="IPR052840">
    <property type="entry name" value="U7_snRNA_Sm-like"/>
</dbReference>
<dbReference type="Gene3D" id="2.30.30.100">
    <property type="match status" value="1"/>
</dbReference>
<keyword evidence="1" id="KW-0472">Membrane</keyword>
<sequence>MTRLSTNTLIKIAAWGGIIVSTTGFYLQTVLIDRVRNFDYYKAALKTLRSHAGAVYYLGEPIKDKRFSISDSENNFSDGQTARFRVPVTGTKDKGQLKEGIKSFKMFVGTAKEKFYYHNTLLCLVKALQNQSTLVDLRNDSYVCGVISTVDGFMNISMTNVVYCDQQGNEYTFENLFIHARNIRYVHVPQSASIITTIRNELTQTKQKVPKTSVEKSRKAKKALKLHMETVASI</sequence>
<feature type="transmembrane region" description="Helical" evidence="1">
    <location>
        <begin position="12"/>
        <end position="32"/>
    </location>
</feature>
<keyword evidence="1" id="KW-1133">Transmembrane helix</keyword>
<protein>
    <recommendedName>
        <fullName evidence="2">Sm domain-containing protein</fullName>
    </recommendedName>
</protein>
<evidence type="ECO:0000259" key="2">
    <source>
        <dbReference type="SMART" id="SM00651"/>
    </source>
</evidence>
<keyword evidence="4" id="KW-1185">Reference proteome</keyword>
<evidence type="ECO:0000256" key="1">
    <source>
        <dbReference type="SAM" id="Phobius"/>
    </source>
</evidence>
<dbReference type="SMART" id="SM00651">
    <property type="entry name" value="Sm"/>
    <property type="match status" value="1"/>
</dbReference>
<organism evidence="3 4">
    <name type="scientific">Chilo suppressalis</name>
    <name type="common">Asiatic rice borer moth</name>
    <dbReference type="NCBI Taxonomy" id="168631"/>
    <lineage>
        <taxon>Eukaryota</taxon>
        <taxon>Metazoa</taxon>
        <taxon>Ecdysozoa</taxon>
        <taxon>Arthropoda</taxon>
        <taxon>Hexapoda</taxon>
        <taxon>Insecta</taxon>
        <taxon>Pterygota</taxon>
        <taxon>Neoptera</taxon>
        <taxon>Endopterygota</taxon>
        <taxon>Lepidoptera</taxon>
        <taxon>Glossata</taxon>
        <taxon>Ditrysia</taxon>
        <taxon>Pyraloidea</taxon>
        <taxon>Crambidae</taxon>
        <taxon>Crambinae</taxon>
        <taxon>Chilo</taxon>
    </lineage>
</organism>
<dbReference type="EMBL" id="OU963898">
    <property type="protein sequence ID" value="CAH0405958.1"/>
    <property type="molecule type" value="Genomic_DNA"/>
</dbReference>
<dbReference type="Pfam" id="PF01423">
    <property type="entry name" value="LSM"/>
    <property type="match status" value="1"/>
</dbReference>
<dbReference type="PANTHER" id="PTHR21196:SF1">
    <property type="entry name" value="U7 SNRNA-ASSOCIATED SM-LIKE PROTEIN LSM10"/>
    <property type="match status" value="1"/>
</dbReference>
<keyword evidence="1" id="KW-0812">Transmembrane</keyword>
<dbReference type="InterPro" id="IPR001163">
    <property type="entry name" value="Sm_dom_euk/arc"/>
</dbReference>
<dbReference type="CDD" id="cd01733">
    <property type="entry name" value="LSm10"/>
    <property type="match status" value="1"/>
</dbReference>
<accession>A0ABN8B8K4</accession>
<evidence type="ECO:0000313" key="3">
    <source>
        <dbReference type="EMBL" id="CAH0405958.1"/>
    </source>
</evidence>
<evidence type="ECO:0000313" key="4">
    <source>
        <dbReference type="Proteomes" id="UP001153292"/>
    </source>
</evidence>
<dbReference type="InterPro" id="IPR014807">
    <property type="entry name" value="Coa1"/>
</dbReference>
<dbReference type="PANTHER" id="PTHR21196">
    <property type="entry name" value="U7 SNRNA-ASSOCIATED SM-LIKE PROTEIN LSM10"/>
    <property type="match status" value="1"/>
</dbReference>
<dbReference type="InterPro" id="IPR010920">
    <property type="entry name" value="LSM_dom_sf"/>
</dbReference>
<name>A0ABN8B8K4_CHISP</name>
<gene>
    <name evidence="3" type="ORF">CHILSU_LOCUS9331</name>
</gene>
<dbReference type="Pfam" id="PF08695">
    <property type="entry name" value="Coa1"/>
    <property type="match status" value="1"/>
</dbReference>
<dbReference type="Proteomes" id="UP001153292">
    <property type="component" value="Chromosome 5"/>
</dbReference>
<feature type="domain" description="Sm" evidence="2">
    <location>
        <begin position="123"/>
        <end position="188"/>
    </location>
</feature>
<proteinExistence type="predicted"/>
<reference evidence="3" key="1">
    <citation type="submission" date="2021-12" db="EMBL/GenBank/DDBJ databases">
        <authorList>
            <person name="King R."/>
        </authorList>
    </citation>
    <scope>NUCLEOTIDE SEQUENCE</scope>
</reference>
<dbReference type="SUPFAM" id="SSF50182">
    <property type="entry name" value="Sm-like ribonucleoproteins"/>
    <property type="match status" value="1"/>
</dbReference>